<keyword evidence="2" id="KW-1185">Reference proteome</keyword>
<proteinExistence type="predicted"/>
<evidence type="ECO:0000313" key="2">
    <source>
        <dbReference type="Proteomes" id="UP001501523"/>
    </source>
</evidence>
<evidence type="ECO:0000313" key="1">
    <source>
        <dbReference type="EMBL" id="GAA0724742.1"/>
    </source>
</evidence>
<comment type="caution">
    <text evidence="1">The sequence shown here is derived from an EMBL/GenBank/DDBJ whole genome shotgun (WGS) entry which is preliminary data.</text>
</comment>
<reference evidence="2" key="1">
    <citation type="journal article" date="2019" name="Int. J. Syst. Evol. Microbiol.">
        <title>The Global Catalogue of Microorganisms (GCM) 10K type strain sequencing project: providing services to taxonomists for standard genome sequencing and annotation.</title>
        <authorList>
            <consortium name="The Broad Institute Genomics Platform"/>
            <consortium name="The Broad Institute Genome Sequencing Center for Infectious Disease"/>
            <person name="Wu L."/>
            <person name="Ma J."/>
        </authorList>
    </citation>
    <scope>NUCLEOTIDE SEQUENCE [LARGE SCALE GENOMIC DNA]</scope>
    <source>
        <strain evidence="2">JCM 15421</strain>
    </source>
</reference>
<dbReference type="EMBL" id="BAAAEU010000032">
    <property type="protein sequence ID" value="GAA0724742.1"/>
    <property type="molecule type" value="Genomic_DNA"/>
</dbReference>
<gene>
    <name evidence="1" type="ORF">GCM10009105_37630</name>
</gene>
<organism evidence="1 2">
    <name type="scientific">Dokdonella soli</name>
    <dbReference type="NCBI Taxonomy" id="529810"/>
    <lineage>
        <taxon>Bacteria</taxon>
        <taxon>Pseudomonadati</taxon>
        <taxon>Pseudomonadota</taxon>
        <taxon>Gammaproteobacteria</taxon>
        <taxon>Lysobacterales</taxon>
        <taxon>Rhodanobacteraceae</taxon>
        <taxon>Dokdonella</taxon>
    </lineage>
</organism>
<dbReference type="RefSeq" id="WP_343794099.1">
    <property type="nucleotide sequence ID" value="NZ_BAAAEU010000032.1"/>
</dbReference>
<accession>A0ABP3U5B0</accession>
<name>A0ABP3U5B0_9GAMM</name>
<protein>
    <submittedName>
        <fullName evidence="1">Uncharacterized protein</fullName>
    </submittedName>
</protein>
<sequence>MSTQKQTIVFTFAERKIDGDTGSLNRNELQRLGHAAKVASTLLDSFESFDLAPQLSHQAIVVELPDSSCIDLQAILETTKIELISNANCHSPRKLARAVSSVQTIPFLHAAATAHATGGLKMELASDAGSSPFFPPPLPAFTEPKDRSSDRLKATFEIVGVCRDEDATHLVVIAGRRFLSLPAEYDVQMTQLQDAVFGRQAWYEGVIERKSSNGWTAMPGGRLVIQEADPRTNQS</sequence>
<dbReference type="Proteomes" id="UP001501523">
    <property type="component" value="Unassembled WGS sequence"/>
</dbReference>